<dbReference type="InterPro" id="IPR007372">
    <property type="entry name" value="Lipid/polyisoprenoid-bd_YceI"/>
</dbReference>
<accession>A0A937W160</accession>
<dbReference type="PANTHER" id="PTHR34406">
    <property type="entry name" value="PROTEIN YCEI"/>
    <property type="match status" value="1"/>
</dbReference>
<sequence length="187" mass="20592">MILAVWLLASIPAVGWSASHETTFELDPARSRVHFVVSAMLHTVQGTFRVTRGHLRLAGPHGSVQGECVVDATSGDSDNPTRDRKMHTEVLESQRYPEIVFTPLQVRGQVVPEGVSTVEVDGVLTLQRARHSLSVTAVVRTTGKDFTVASSFRIPYVQWGLRDPSTFILPVGKQARISFEAAGYIRR</sequence>
<evidence type="ECO:0000259" key="1">
    <source>
        <dbReference type="SMART" id="SM00867"/>
    </source>
</evidence>
<organism evidence="2 3">
    <name type="scientific">Tectimicrobiota bacterium</name>
    <dbReference type="NCBI Taxonomy" id="2528274"/>
    <lineage>
        <taxon>Bacteria</taxon>
        <taxon>Pseudomonadati</taxon>
        <taxon>Nitrospinota/Tectimicrobiota group</taxon>
        <taxon>Candidatus Tectimicrobiota</taxon>
    </lineage>
</organism>
<evidence type="ECO:0000313" key="3">
    <source>
        <dbReference type="Proteomes" id="UP000712673"/>
    </source>
</evidence>
<dbReference type="Gene3D" id="2.40.128.110">
    <property type="entry name" value="Lipid/polyisoprenoid-binding, YceI-like"/>
    <property type="match status" value="1"/>
</dbReference>
<evidence type="ECO:0000313" key="2">
    <source>
        <dbReference type="EMBL" id="MBM3223417.1"/>
    </source>
</evidence>
<proteinExistence type="predicted"/>
<reference evidence="2" key="1">
    <citation type="submission" date="2019-03" db="EMBL/GenBank/DDBJ databases">
        <title>Lake Tanganyika Metagenome-Assembled Genomes (MAGs).</title>
        <authorList>
            <person name="Tran P."/>
        </authorList>
    </citation>
    <scope>NUCLEOTIDE SEQUENCE</scope>
    <source>
        <strain evidence="2">K_DeepCast_65m_m2_066</strain>
    </source>
</reference>
<comment type="caution">
    <text evidence="2">The sequence shown here is derived from an EMBL/GenBank/DDBJ whole genome shotgun (WGS) entry which is preliminary data.</text>
</comment>
<dbReference type="SMART" id="SM00867">
    <property type="entry name" value="YceI"/>
    <property type="match status" value="1"/>
</dbReference>
<dbReference type="Pfam" id="PF04264">
    <property type="entry name" value="YceI"/>
    <property type="match status" value="1"/>
</dbReference>
<protein>
    <submittedName>
        <fullName evidence="2">YceI family protein</fullName>
    </submittedName>
</protein>
<gene>
    <name evidence="2" type="ORF">FJZ47_06410</name>
</gene>
<dbReference type="InterPro" id="IPR036761">
    <property type="entry name" value="TTHA0802/YceI-like_sf"/>
</dbReference>
<dbReference type="AlphaFoldDB" id="A0A937W160"/>
<feature type="domain" description="Lipid/polyisoprenoid-binding YceI-like" evidence="1">
    <location>
        <begin position="23"/>
        <end position="184"/>
    </location>
</feature>
<dbReference type="SUPFAM" id="SSF101874">
    <property type="entry name" value="YceI-like"/>
    <property type="match status" value="1"/>
</dbReference>
<dbReference type="PANTHER" id="PTHR34406:SF1">
    <property type="entry name" value="PROTEIN YCEI"/>
    <property type="match status" value="1"/>
</dbReference>
<dbReference type="EMBL" id="VGLS01000140">
    <property type="protein sequence ID" value="MBM3223417.1"/>
    <property type="molecule type" value="Genomic_DNA"/>
</dbReference>
<name>A0A937W160_UNCTE</name>
<dbReference type="Proteomes" id="UP000712673">
    <property type="component" value="Unassembled WGS sequence"/>
</dbReference>